<dbReference type="InterPro" id="IPR042099">
    <property type="entry name" value="ANL_N_sf"/>
</dbReference>
<dbReference type="GO" id="GO:0047676">
    <property type="term" value="F:arachidonate-CoA ligase activity"/>
    <property type="evidence" value="ECO:0007669"/>
    <property type="project" value="TreeGrafter"/>
</dbReference>
<organism evidence="6 7">
    <name type="scientific">Etheostoma spectabile</name>
    <name type="common">orangethroat darter</name>
    <dbReference type="NCBI Taxonomy" id="54343"/>
    <lineage>
        <taxon>Eukaryota</taxon>
        <taxon>Metazoa</taxon>
        <taxon>Chordata</taxon>
        <taxon>Craniata</taxon>
        <taxon>Vertebrata</taxon>
        <taxon>Euteleostomi</taxon>
        <taxon>Actinopterygii</taxon>
        <taxon>Neopterygii</taxon>
        <taxon>Teleostei</taxon>
        <taxon>Neoteleostei</taxon>
        <taxon>Acanthomorphata</taxon>
        <taxon>Eupercaria</taxon>
        <taxon>Perciformes</taxon>
        <taxon>Percoidei</taxon>
        <taxon>Percidae</taxon>
        <taxon>Etheostomatinae</taxon>
        <taxon>Etheostoma</taxon>
    </lineage>
</organism>
<dbReference type="SUPFAM" id="SSF56801">
    <property type="entry name" value="Acetyl-CoA synthetase-like"/>
    <property type="match status" value="1"/>
</dbReference>
<dbReference type="PANTHER" id="PTHR43272">
    <property type="entry name" value="LONG-CHAIN-FATTY-ACID--COA LIGASE"/>
    <property type="match status" value="1"/>
</dbReference>
<dbReference type="Pfam" id="PF00501">
    <property type="entry name" value="AMP-binding"/>
    <property type="match status" value="1"/>
</dbReference>
<evidence type="ECO:0000256" key="1">
    <source>
        <dbReference type="ARBA" id="ARBA00022598"/>
    </source>
</evidence>
<proteinExistence type="predicted"/>
<comment type="caution">
    <text evidence="6">The sequence shown here is derived from an EMBL/GenBank/DDBJ whole genome shotgun (WGS) entry which is preliminary data.</text>
</comment>
<keyword evidence="1" id="KW-0436">Ligase</keyword>
<name>A0A5J5CLU6_9PERO</name>
<dbReference type="PANTHER" id="PTHR43272:SF107">
    <property type="entry name" value="LONG-CHAIN-FATTY-ACID--COA LIGASE 5"/>
    <property type="match status" value="1"/>
</dbReference>
<evidence type="ECO:0000256" key="2">
    <source>
        <dbReference type="ARBA" id="ARBA00022832"/>
    </source>
</evidence>
<evidence type="ECO:0000313" key="7">
    <source>
        <dbReference type="Proteomes" id="UP000327493"/>
    </source>
</evidence>
<evidence type="ECO:0000256" key="3">
    <source>
        <dbReference type="ARBA" id="ARBA00023098"/>
    </source>
</evidence>
<dbReference type="GO" id="GO:0035338">
    <property type="term" value="P:long-chain fatty-acyl-CoA biosynthetic process"/>
    <property type="evidence" value="ECO:0007669"/>
    <property type="project" value="TreeGrafter"/>
</dbReference>
<dbReference type="GO" id="GO:0010747">
    <property type="term" value="P:positive regulation of long-chain fatty acid import across plasma membrane"/>
    <property type="evidence" value="ECO:0007669"/>
    <property type="project" value="TreeGrafter"/>
</dbReference>
<dbReference type="Proteomes" id="UP000327493">
    <property type="component" value="Chromosome 21"/>
</dbReference>
<keyword evidence="3" id="KW-0443">Lipid metabolism</keyword>
<dbReference type="AlphaFoldDB" id="A0A5J5CLU6"/>
<protein>
    <recommendedName>
        <fullName evidence="4">long-chain-fatty-acid--CoA ligase</fullName>
        <ecNumber evidence="4">6.2.1.3</ecNumber>
    </recommendedName>
</protein>
<dbReference type="InterPro" id="IPR000873">
    <property type="entry name" value="AMP-dep_synth/lig_dom"/>
</dbReference>
<evidence type="ECO:0000256" key="4">
    <source>
        <dbReference type="ARBA" id="ARBA00026121"/>
    </source>
</evidence>
<dbReference type="Gene3D" id="3.40.50.12780">
    <property type="entry name" value="N-terminal domain of ligase-like"/>
    <property type="match status" value="2"/>
</dbReference>
<feature type="non-terminal residue" evidence="6">
    <location>
        <position position="356"/>
    </location>
</feature>
<dbReference type="GO" id="GO:0016020">
    <property type="term" value="C:membrane"/>
    <property type="evidence" value="ECO:0007669"/>
    <property type="project" value="TreeGrafter"/>
</dbReference>
<feature type="domain" description="AMP-dependent synthetase/ligase" evidence="5">
    <location>
        <begin position="7"/>
        <end position="126"/>
    </location>
</feature>
<keyword evidence="7" id="KW-1185">Reference proteome</keyword>
<dbReference type="PROSITE" id="PS00455">
    <property type="entry name" value="AMP_BINDING"/>
    <property type="match status" value="1"/>
</dbReference>
<evidence type="ECO:0000313" key="6">
    <source>
        <dbReference type="EMBL" id="KAA8581290.1"/>
    </source>
</evidence>
<dbReference type="EC" id="6.2.1.3" evidence="4"/>
<dbReference type="InterPro" id="IPR020845">
    <property type="entry name" value="AMP-binding_CS"/>
</dbReference>
<keyword evidence="2" id="KW-0276">Fatty acid metabolism</keyword>
<dbReference type="GO" id="GO:0005739">
    <property type="term" value="C:mitochondrion"/>
    <property type="evidence" value="ECO:0007669"/>
    <property type="project" value="TreeGrafter"/>
</dbReference>
<dbReference type="GO" id="GO:0005783">
    <property type="term" value="C:endoplasmic reticulum"/>
    <property type="evidence" value="ECO:0007669"/>
    <property type="project" value="TreeGrafter"/>
</dbReference>
<evidence type="ECO:0000259" key="5">
    <source>
        <dbReference type="Pfam" id="PF00501"/>
    </source>
</evidence>
<gene>
    <name evidence="6" type="ORF">FQN60_002871</name>
</gene>
<accession>A0A5J5CLU6</accession>
<sequence length="356" mass="39578">MGKSNLQKPVPPKPEDLGIVCFTSGTTGNPKGAMLTHENMVSDAAGVLKSFDTVLVPSPQDTSISFLPLAHMFERVVQTVVYGAGGKVGFFQGDIRLLPDDMKALQPTIFPVVPRLLNRVYDKVQSGAKSPFKKWLLNFAVERKFAEVREGIIRNNSVWDKLIFHKVQVCIKGRNVFKGYLKDPEKTAEALDEDGWLHTGDIGKWLPSGVLKIIDRKKNIFKLAQGEYIAPEKIENVYVRSEPVAQIFVHGDSLQSCLIAIVVPDPDVLPGFAKNLGCQGSFEELCKNTEIKRAILSDLTKLGKEAGLKSFEQVKDVYLHPEQFSIENGLLTPTLKAKRNELTSLFKPQIDKLYAN</sequence>
<dbReference type="EMBL" id="VOFY01000021">
    <property type="protein sequence ID" value="KAA8581290.1"/>
    <property type="molecule type" value="Genomic_DNA"/>
</dbReference>
<reference evidence="6 7" key="1">
    <citation type="submission" date="2019-08" db="EMBL/GenBank/DDBJ databases">
        <title>A chromosome-level genome assembly, high-density linkage maps, and genome scans reveal the genomic architecture of hybrid incompatibilities underlying speciation via character displacement in darters (Percidae: Etheostominae).</title>
        <authorList>
            <person name="Moran R.L."/>
            <person name="Catchen J.M."/>
            <person name="Fuller R.C."/>
        </authorList>
    </citation>
    <scope>NUCLEOTIDE SEQUENCE [LARGE SCALE GENOMIC DNA]</scope>
    <source>
        <strain evidence="6">EspeVRDwgs_2016</strain>
        <tissue evidence="6">Muscle</tissue>
    </source>
</reference>